<feature type="compositionally biased region" description="Acidic residues" evidence="1">
    <location>
        <begin position="93"/>
        <end position="105"/>
    </location>
</feature>
<comment type="caution">
    <text evidence="3">The sequence shown here is derived from an EMBL/GenBank/DDBJ whole genome shotgun (WGS) entry which is preliminary data.</text>
</comment>
<feature type="transmembrane region" description="Helical" evidence="2">
    <location>
        <begin position="551"/>
        <end position="573"/>
    </location>
</feature>
<protein>
    <submittedName>
        <fullName evidence="3">Uncharacterized protein</fullName>
    </submittedName>
</protein>
<gene>
    <name evidence="3" type="ORF">TeGR_g5011</name>
</gene>
<keyword evidence="2" id="KW-0812">Transmembrane</keyword>
<evidence type="ECO:0000256" key="1">
    <source>
        <dbReference type="SAM" id="MobiDB-lite"/>
    </source>
</evidence>
<feature type="transmembrane region" description="Helical" evidence="2">
    <location>
        <begin position="498"/>
        <end position="515"/>
    </location>
</feature>
<evidence type="ECO:0000313" key="3">
    <source>
        <dbReference type="EMBL" id="GMI35116.1"/>
    </source>
</evidence>
<evidence type="ECO:0000313" key="4">
    <source>
        <dbReference type="Proteomes" id="UP001165060"/>
    </source>
</evidence>
<feature type="region of interest" description="Disordered" evidence="1">
    <location>
        <begin position="86"/>
        <end position="126"/>
    </location>
</feature>
<feature type="transmembrane region" description="Helical" evidence="2">
    <location>
        <begin position="145"/>
        <end position="170"/>
    </location>
</feature>
<proteinExistence type="predicted"/>
<dbReference type="EMBL" id="BRYB01003348">
    <property type="protein sequence ID" value="GMI35116.1"/>
    <property type="molecule type" value="Genomic_DNA"/>
</dbReference>
<evidence type="ECO:0000256" key="2">
    <source>
        <dbReference type="SAM" id="Phobius"/>
    </source>
</evidence>
<feature type="transmembrane region" description="Helical" evidence="2">
    <location>
        <begin position="380"/>
        <end position="401"/>
    </location>
</feature>
<dbReference type="Proteomes" id="UP001165060">
    <property type="component" value="Unassembled WGS sequence"/>
</dbReference>
<keyword evidence="2" id="KW-1133">Transmembrane helix</keyword>
<reference evidence="3 4" key="1">
    <citation type="journal article" date="2023" name="Commun. Biol.">
        <title>Genome analysis of Parmales, the sister group of diatoms, reveals the evolutionary specialization of diatoms from phago-mixotrophs to photoautotrophs.</title>
        <authorList>
            <person name="Ban H."/>
            <person name="Sato S."/>
            <person name="Yoshikawa S."/>
            <person name="Yamada K."/>
            <person name="Nakamura Y."/>
            <person name="Ichinomiya M."/>
            <person name="Sato N."/>
            <person name="Blanc-Mathieu R."/>
            <person name="Endo H."/>
            <person name="Kuwata A."/>
            <person name="Ogata H."/>
        </authorList>
    </citation>
    <scope>NUCLEOTIDE SEQUENCE [LARGE SCALE GENOMIC DNA]</scope>
</reference>
<name>A0ABQ6MY62_9STRA</name>
<accession>A0ABQ6MY62</accession>
<sequence>MTIAEDYDRALYRIYASLLSPLSLSPPASPLDYLLPWHLAVEECGRLRSPGPVRAAAAAGEEAGVEMGALAALDTAALVTAALAEEGRAGPASDEDEDEDEDSDEEGRAASPSDMSQVTRLPSRPPPSPRCCLGSLPLTPASCMLLSHLLFCLALLGGWLLSGLHGAFVVGYGEEARLRIDLGDISGHYEASAEVDTGDEPWAFLPSLAPDALVFLSLGPALDISPLPPPPPNSHYYDLSGLEHDYLYSPSSLPPLSAVRPSTPAYRVTVTDRCLLAKAVALTATSRLPPGSGEAAPTLTTYNATALLGLLADSLPAPSDPLALSLVKNFLSYDTPILNALYLHPSPTGTFNLLNRDTEETWAMLLWTPPSSVTTAVLRAYYALLILGSYWLLSSLSALLVRTLTTSGVAVVYPICEMLISCGIASPRSISTLDLSYPWIGRLNRDWARYRADHPQVTQTYTRAVIRPNLARLFIFYVLYELSQGAVTSLCLQKSYNLSFPVILYTVLMINEYYCQIFVRSAEAMYFVPRAFFLGYALLLAYFHFYPASFASFAALPYFLFIIATMLYSAVALELPKYKRGVIGDGREREVISRGAGGFSLYRGVNERQYVEPHDE</sequence>
<feature type="transmembrane region" description="Helical" evidence="2">
    <location>
        <begin position="527"/>
        <end position="545"/>
    </location>
</feature>
<keyword evidence="4" id="KW-1185">Reference proteome</keyword>
<organism evidence="3 4">
    <name type="scientific">Tetraparma gracilis</name>
    <dbReference type="NCBI Taxonomy" id="2962635"/>
    <lineage>
        <taxon>Eukaryota</taxon>
        <taxon>Sar</taxon>
        <taxon>Stramenopiles</taxon>
        <taxon>Ochrophyta</taxon>
        <taxon>Bolidophyceae</taxon>
        <taxon>Parmales</taxon>
        <taxon>Triparmaceae</taxon>
        <taxon>Tetraparma</taxon>
    </lineage>
</organism>
<keyword evidence="2" id="KW-0472">Membrane</keyword>
<feature type="transmembrane region" description="Helical" evidence="2">
    <location>
        <begin position="473"/>
        <end position="492"/>
    </location>
</feature>